<accession>A0A6H1ZTJ2</accession>
<dbReference type="EMBL" id="MT142392">
    <property type="protein sequence ID" value="QJA79732.1"/>
    <property type="molecule type" value="Genomic_DNA"/>
</dbReference>
<name>A0A6H1ZTJ2_9ZZZZ</name>
<evidence type="ECO:0000313" key="3">
    <source>
        <dbReference type="EMBL" id="QJA94624.1"/>
    </source>
</evidence>
<sequence length="367" mass="38602">MADTKLSALTELAATPATDDEIYIRDVSEAAATESKRITYASLMGGRFARNAIINGAGWVYQRAAAYTLVKDTYGIAADRFYGMATGTAVSAGTFAPAYGFATGETEGAHGFQFAGVTLTGTGVIYFRYRMEAADAVKFRGKTASFSCKVKHDVGSDVNYTVYIRKANAADDFSGVTAIANSGAIAITTGTSTALTLLATAMGECQNGVEIEIKVECGAITTKAFNFGDVQFELGTVATPFEYKSYEQELALCQRYYERITAEQLYSIFGVGINRSTTICVGTVVMKVVKRTIPTLDVYGTAAEYAVHHGSDTNTACSSAPIITALNASSSVLGVTFTVAAGLTAGAVGLLTSNNSTNTYLGFSAEL</sequence>
<dbReference type="EMBL" id="MT143247">
    <property type="protein sequence ID" value="QJA94624.1"/>
    <property type="molecule type" value="Genomic_DNA"/>
</dbReference>
<gene>
    <name evidence="2" type="ORF">MM415A00839_0019</name>
    <name evidence="3" type="ORF">MM415B03805_0003</name>
    <name evidence="1" type="ORF">TM448A01845_0004</name>
</gene>
<evidence type="ECO:0000313" key="2">
    <source>
        <dbReference type="EMBL" id="QJA79732.1"/>
    </source>
</evidence>
<evidence type="ECO:0000313" key="1">
    <source>
        <dbReference type="EMBL" id="QJA50637.1"/>
    </source>
</evidence>
<reference evidence="1" key="1">
    <citation type="submission" date="2020-03" db="EMBL/GenBank/DDBJ databases">
        <title>The deep terrestrial virosphere.</title>
        <authorList>
            <person name="Holmfeldt K."/>
            <person name="Nilsson E."/>
            <person name="Simone D."/>
            <person name="Lopez-Fernandez M."/>
            <person name="Wu X."/>
            <person name="de Brujin I."/>
            <person name="Lundin D."/>
            <person name="Andersson A."/>
            <person name="Bertilsson S."/>
            <person name="Dopson M."/>
        </authorList>
    </citation>
    <scope>NUCLEOTIDE SEQUENCE</scope>
    <source>
        <strain evidence="2">MM415A00839</strain>
        <strain evidence="3">MM415B03805</strain>
        <strain evidence="1">TM448A01845</strain>
    </source>
</reference>
<protein>
    <submittedName>
        <fullName evidence="1">Putative tail protein</fullName>
    </submittedName>
</protein>
<organism evidence="1">
    <name type="scientific">viral metagenome</name>
    <dbReference type="NCBI Taxonomy" id="1070528"/>
    <lineage>
        <taxon>unclassified sequences</taxon>
        <taxon>metagenomes</taxon>
        <taxon>organismal metagenomes</taxon>
    </lineage>
</organism>
<proteinExistence type="predicted"/>
<dbReference type="AlphaFoldDB" id="A0A6H1ZTJ2"/>
<dbReference type="EMBL" id="MT144208">
    <property type="protein sequence ID" value="QJA50637.1"/>
    <property type="molecule type" value="Genomic_DNA"/>
</dbReference>